<dbReference type="GO" id="GO:0005506">
    <property type="term" value="F:iron ion binding"/>
    <property type="evidence" value="ECO:0007669"/>
    <property type="project" value="InterPro"/>
</dbReference>
<dbReference type="GO" id="GO:0004497">
    <property type="term" value="F:monooxygenase activity"/>
    <property type="evidence" value="ECO:0007669"/>
    <property type="project" value="UniProtKB-KW"/>
</dbReference>
<keyword evidence="11" id="KW-1185">Reference proteome</keyword>
<evidence type="ECO:0000256" key="8">
    <source>
        <dbReference type="ARBA" id="ARBA00023033"/>
    </source>
</evidence>
<gene>
    <name evidence="10" type="ORF">D0Y65_053188</name>
</gene>
<keyword evidence="8" id="KW-0503">Monooxygenase</keyword>
<dbReference type="GO" id="GO:0020037">
    <property type="term" value="F:heme binding"/>
    <property type="evidence" value="ECO:0007669"/>
    <property type="project" value="InterPro"/>
</dbReference>
<dbReference type="PANTHER" id="PTHR47943">
    <property type="entry name" value="CYTOCHROME P450 93A3-LIKE"/>
    <property type="match status" value="1"/>
</dbReference>
<evidence type="ECO:0000256" key="2">
    <source>
        <dbReference type="ARBA" id="ARBA00004370"/>
    </source>
</evidence>
<dbReference type="GO" id="GO:0016020">
    <property type="term" value="C:membrane"/>
    <property type="evidence" value="ECO:0007669"/>
    <property type="project" value="UniProtKB-SubCell"/>
</dbReference>
<dbReference type="InterPro" id="IPR001128">
    <property type="entry name" value="Cyt_P450"/>
</dbReference>
<comment type="cofactor">
    <cofactor evidence="1">
        <name>heme</name>
        <dbReference type="ChEBI" id="CHEBI:30413"/>
    </cofactor>
</comment>
<dbReference type="InterPro" id="IPR036396">
    <property type="entry name" value="Cyt_P450_sf"/>
</dbReference>
<keyword evidence="4" id="KW-0349">Heme</keyword>
<dbReference type="Gene3D" id="1.10.630.10">
    <property type="entry name" value="Cytochrome P450"/>
    <property type="match status" value="1"/>
</dbReference>
<name>A0A445F124_GLYSO</name>
<comment type="caution">
    <text evidence="10">The sequence shown here is derived from an EMBL/GenBank/DDBJ whole genome shotgun (WGS) entry which is preliminary data.</text>
</comment>
<evidence type="ECO:0000256" key="9">
    <source>
        <dbReference type="ARBA" id="ARBA00023136"/>
    </source>
</evidence>
<comment type="subcellular location">
    <subcellularLocation>
        <location evidence="2">Membrane</location>
    </subcellularLocation>
</comment>
<dbReference type="SUPFAM" id="SSF48264">
    <property type="entry name" value="Cytochrome P450"/>
    <property type="match status" value="1"/>
</dbReference>
<dbReference type="PANTHER" id="PTHR47943:SF9">
    <property type="entry name" value="CYTOCHROME P450"/>
    <property type="match status" value="1"/>
</dbReference>
<evidence type="ECO:0000256" key="3">
    <source>
        <dbReference type="ARBA" id="ARBA00010617"/>
    </source>
</evidence>
<keyword evidence="7" id="KW-0408">Iron</keyword>
<reference evidence="10 11" key="1">
    <citation type="submission" date="2018-09" db="EMBL/GenBank/DDBJ databases">
        <title>A high-quality reference genome of wild soybean provides a powerful tool to mine soybean genomes.</title>
        <authorList>
            <person name="Xie M."/>
            <person name="Chung C.Y.L."/>
            <person name="Li M.-W."/>
            <person name="Wong F.-L."/>
            <person name="Chan T.-F."/>
            <person name="Lam H.-M."/>
        </authorList>
    </citation>
    <scope>NUCLEOTIDE SEQUENCE [LARGE SCALE GENOMIC DNA]</scope>
    <source>
        <strain evidence="11">cv. W05</strain>
        <tissue evidence="10">Hypocotyl of etiolated seedlings</tissue>
    </source>
</reference>
<evidence type="ECO:0000256" key="4">
    <source>
        <dbReference type="ARBA" id="ARBA00022617"/>
    </source>
</evidence>
<evidence type="ECO:0000256" key="6">
    <source>
        <dbReference type="ARBA" id="ARBA00023002"/>
    </source>
</evidence>
<proteinExistence type="inferred from homology"/>
<dbReference type="AlphaFoldDB" id="A0A445F124"/>
<keyword evidence="5" id="KW-0479">Metal-binding</keyword>
<evidence type="ECO:0000256" key="7">
    <source>
        <dbReference type="ARBA" id="ARBA00023004"/>
    </source>
</evidence>
<keyword evidence="6" id="KW-0560">Oxidoreductase</keyword>
<sequence>MLLRNQRVHTSDIVEVFYPERFANSNVDMRGYDFILLPFASGRRGCHRIHLGLTTIKIVLAQLVHCFNWELPLGMSPDDLDMLRNLASQFQEVVAC</sequence>
<keyword evidence="9" id="KW-0472">Membrane</keyword>
<organism evidence="10 11">
    <name type="scientific">Glycine soja</name>
    <name type="common">Wild soybean</name>
    <dbReference type="NCBI Taxonomy" id="3848"/>
    <lineage>
        <taxon>Eukaryota</taxon>
        <taxon>Viridiplantae</taxon>
        <taxon>Streptophyta</taxon>
        <taxon>Embryophyta</taxon>
        <taxon>Tracheophyta</taxon>
        <taxon>Spermatophyta</taxon>
        <taxon>Magnoliopsida</taxon>
        <taxon>eudicotyledons</taxon>
        <taxon>Gunneridae</taxon>
        <taxon>Pentapetalae</taxon>
        <taxon>rosids</taxon>
        <taxon>fabids</taxon>
        <taxon>Fabales</taxon>
        <taxon>Fabaceae</taxon>
        <taxon>Papilionoideae</taxon>
        <taxon>50 kb inversion clade</taxon>
        <taxon>NPAAA clade</taxon>
        <taxon>indigoferoid/millettioid clade</taxon>
        <taxon>Phaseoleae</taxon>
        <taxon>Glycine</taxon>
        <taxon>Glycine subgen. Soja</taxon>
    </lineage>
</organism>
<dbReference type="Proteomes" id="UP000289340">
    <property type="component" value="Chromosome 20"/>
</dbReference>
<protein>
    <submittedName>
        <fullName evidence="10">Cytochrome P450 CYP736A12</fullName>
    </submittedName>
</protein>
<evidence type="ECO:0000313" key="11">
    <source>
        <dbReference type="Proteomes" id="UP000289340"/>
    </source>
</evidence>
<evidence type="ECO:0000256" key="1">
    <source>
        <dbReference type="ARBA" id="ARBA00001971"/>
    </source>
</evidence>
<accession>A0A445F124</accession>
<evidence type="ECO:0000256" key="5">
    <source>
        <dbReference type="ARBA" id="ARBA00022723"/>
    </source>
</evidence>
<dbReference type="EMBL" id="QZWG01000020">
    <property type="protein sequence ID" value="RZB42507.1"/>
    <property type="molecule type" value="Genomic_DNA"/>
</dbReference>
<comment type="similarity">
    <text evidence="3">Belongs to the cytochrome P450 family.</text>
</comment>
<dbReference type="Pfam" id="PF00067">
    <property type="entry name" value="p450"/>
    <property type="match status" value="1"/>
</dbReference>
<dbReference type="GO" id="GO:0016705">
    <property type="term" value="F:oxidoreductase activity, acting on paired donors, with incorporation or reduction of molecular oxygen"/>
    <property type="evidence" value="ECO:0007669"/>
    <property type="project" value="InterPro"/>
</dbReference>
<evidence type="ECO:0000313" key="10">
    <source>
        <dbReference type="EMBL" id="RZB42507.1"/>
    </source>
</evidence>